<keyword evidence="4 5" id="KW-0687">Ribonucleoprotein</keyword>
<dbReference type="InterPro" id="IPR005324">
    <property type="entry name" value="Ribosomal_uS5_C"/>
</dbReference>
<feature type="compositionally biased region" description="Basic and acidic residues" evidence="7">
    <location>
        <begin position="294"/>
        <end position="303"/>
    </location>
</feature>
<dbReference type="Gene3D" id="3.30.230.10">
    <property type="match status" value="1"/>
</dbReference>
<dbReference type="Pfam" id="PF00333">
    <property type="entry name" value="Ribosomal_S5"/>
    <property type="match status" value="1"/>
</dbReference>
<dbReference type="PANTHER" id="PTHR48277">
    <property type="entry name" value="MITOCHONDRIAL RIBOSOMAL PROTEIN S5"/>
    <property type="match status" value="1"/>
</dbReference>
<dbReference type="OrthoDB" id="309483at2759"/>
<dbReference type="InterPro" id="IPR000851">
    <property type="entry name" value="Ribosomal_uS5"/>
</dbReference>
<dbReference type="GO" id="GO:0003723">
    <property type="term" value="F:RNA binding"/>
    <property type="evidence" value="ECO:0007669"/>
    <property type="project" value="InterPro"/>
</dbReference>
<accession>A0A9W7G5R1</accession>
<comment type="similarity">
    <text evidence="2 6">Belongs to the universal ribosomal protein uS5 family.</text>
</comment>
<dbReference type="InterPro" id="IPR013810">
    <property type="entry name" value="Ribosomal_uS5_N"/>
</dbReference>
<evidence type="ECO:0000256" key="4">
    <source>
        <dbReference type="ARBA" id="ARBA00023274"/>
    </source>
</evidence>
<dbReference type="GO" id="GO:0009536">
    <property type="term" value="C:plastid"/>
    <property type="evidence" value="ECO:0007669"/>
    <property type="project" value="UniProtKB-SubCell"/>
</dbReference>
<organism evidence="9 10">
    <name type="scientific">Triparma retinervis</name>
    <dbReference type="NCBI Taxonomy" id="2557542"/>
    <lineage>
        <taxon>Eukaryota</taxon>
        <taxon>Sar</taxon>
        <taxon>Stramenopiles</taxon>
        <taxon>Ochrophyta</taxon>
        <taxon>Bolidophyceae</taxon>
        <taxon>Parmales</taxon>
        <taxon>Triparmaceae</taxon>
        <taxon>Triparma</taxon>
    </lineage>
</organism>
<dbReference type="InterPro" id="IPR020568">
    <property type="entry name" value="Ribosomal_Su5_D2-typ_SF"/>
</dbReference>
<dbReference type="FunFam" id="3.30.230.10:FF:000002">
    <property type="entry name" value="30S ribosomal protein S5"/>
    <property type="match status" value="1"/>
</dbReference>
<reference evidence="9" key="1">
    <citation type="submission" date="2022-07" db="EMBL/GenBank/DDBJ databases">
        <title>Genome analysis of Parmales, a sister group of diatoms, reveals the evolutionary specialization of diatoms from phago-mixotrophs to photoautotrophs.</title>
        <authorList>
            <person name="Ban H."/>
            <person name="Sato S."/>
            <person name="Yoshikawa S."/>
            <person name="Kazumasa Y."/>
            <person name="Nakamura Y."/>
            <person name="Ichinomiya M."/>
            <person name="Saitoh K."/>
            <person name="Sato N."/>
            <person name="Blanc-Mathieu R."/>
            <person name="Endo H."/>
            <person name="Kuwata A."/>
            <person name="Ogata H."/>
        </authorList>
    </citation>
    <scope>NUCLEOTIDE SEQUENCE</scope>
</reference>
<evidence type="ECO:0000256" key="5">
    <source>
        <dbReference type="PROSITE-ProRule" id="PRU00268"/>
    </source>
</evidence>
<feature type="compositionally biased region" description="Acidic residues" evidence="7">
    <location>
        <begin position="279"/>
        <end position="293"/>
    </location>
</feature>
<dbReference type="GO" id="GO:0006412">
    <property type="term" value="P:translation"/>
    <property type="evidence" value="ECO:0007669"/>
    <property type="project" value="InterPro"/>
</dbReference>
<feature type="region of interest" description="Disordered" evidence="7">
    <location>
        <begin position="154"/>
        <end position="181"/>
    </location>
</feature>
<dbReference type="Pfam" id="PF03719">
    <property type="entry name" value="Ribosomal_S5_C"/>
    <property type="match status" value="1"/>
</dbReference>
<name>A0A9W7G5R1_9STRA</name>
<feature type="region of interest" description="Disordered" evidence="7">
    <location>
        <begin position="217"/>
        <end position="244"/>
    </location>
</feature>
<feature type="region of interest" description="Disordered" evidence="7">
    <location>
        <begin position="265"/>
        <end position="312"/>
    </location>
</feature>
<dbReference type="Gene3D" id="3.30.160.20">
    <property type="match status" value="1"/>
</dbReference>
<dbReference type="PANTHER" id="PTHR48277:SF1">
    <property type="entry name" value="MITOCHONDRIAL RIBOSOMAL PROTEIN S5"/>
    <property type="match status" value="1"/>
</dbReference>
<comment type="subcellular location">
    <subcellularLocation>
        <location evidence="1">Plastid</location>
    </subcellularLocation>
</comment>
<dbReference type="InterPro" id="IPR014721">
    <property type="entry name" value="Ribsml_uS5_D2-typ_fold_subgr"/>
</dbReference>
<keyword evidence="3 5" id="KW-0689">Ribosomal protein</keyword>
<feature type="domain" description="S5 DRBM" evidence="8">
    <location>
        <begin position="312"/>
        <end position="375"/>
    </location>
</feature>
<dbReference type="SUPFAM" id="SSF54768">
    <property type="entry name" value="dsRNA-binding domain-like"/>
    <property type="match status" value="1"/>
</dbReference>
<evidence type="ECO:0000313" key="9">
    <source>
        <dbReference type="EMBL" id="GMI33945.1"/>
    </source>
</evidence>
<dbReference type="SUPFAM" id="SSF54211">
    <property type="entry name" value="Ribosomal protein S5 domain 2-like"/>
    <property type="match status" value="1"/>
</dbReference>
<evidence type="ECO:0000256" key="6">
    <source>
        <dbReference type="RuleBase" id="RU003823"/>
    </source>
</evidence>
<dbReference type="PROSITE" id="PS50881">
    <property type="entry name" value="S5_DSRBD"/>
    <property type="match status" value="1"/>
</dbReference>
<comment type="caution">
    <text evidence="9">The sequence shown here is derived from an EMBL/GenBank/DDBJ whole genome shotgun (WGS) entry which is preliminary data.</text>
</comment>
<evidence type="ECO:0000256" key="7">
    <source>
        <dbReference type="SAM" id="MobiDB-lite"/>
    </source>
</evidence>
<feature type="compositionally biased region" description="Basic and acidic residues" evidence="7">
    <location>
        <begin position="232"/>
        <end position="244"/>
    </location>
</feature>
<dbReference type="GO" id="GO:0003735">
    <property type="term" value="F:structural constituent of ribosome"/>
    <property type="evidence" value="ECO:0007669"/>
    <property type="project" value="UniProtKB-UniRule"/>
</dbReference>
<dbReference type="AlphaFoldDB" id="A0A9W7G5R1"/>
<dbReference type="EMBL" id="BRXZ01007777">
    <property type="protein sequence ID" value="GMI33945.1"/>
    <property type="molecule type" value="Genomic_DNA"/>
</dbReference>
<evidence type="ECO:0000256" key="1">
    <source>
        <dbReference type="ARBA" id="ARBA00004474"/>
    </source>
</evidence>
<dbReference type="GO" id="GO:1990904">
    <property type="term" value="C:ribonucleoprotein complex"/>
    <property type="evidence" value="ECO:0007669"/>
    <property type="project" value="UniProtKB-UniRule"/>
</dbReference>
<dbReference type="Proteomes" id="UP001165082">
    <property type="component" value="Unassembled WGS sequence"/>
</dbReference>
<proteinExistence type="inferred from homology"/>
<feature type="non-terminal residue" evidence="9">
    <location>
        <position position="1"/>
    </location>
</feature>
<sequence>LINVLRTLSSSTPNPSATSEYITKHQSLESICTPIKSPDGNITGSLYISLPSSLEAHSLSSDLHGSKLPCGSLLSAKVVGARSGDYLPVTEDEYASYVVDRFFLERGGAEGMTVGPKSGKVMDEVDDPLGEDEEIERDFEEWLKGWKVKEEGRRTIDGGSGWSSSGEVASPSGGGAGVEADSVDSFSVMDNLSYTGETGMGDQHFTAEEKEVLRSTLSMWDDDDTSSQYREAGMEGRGKGGKGEVWDNAYRTFVQRLREEEGWRSYYDSPADMPRVPGDEGEGGEGGTEDDGDIRDTSEEHNPFDPAPRGDWGETIVKVDRVQKVTRGGVIMKYRSLIVTGNNKGAGGYGVGKGESPREALILASRDARRNLVFVDRYEGTALAMDTVGRHNGCKVVVRAVPPGYGMKAGRLVREILLQFGISDASAKAYGNRNPYSVVRATMKALRTHEGLEVISRKRGKRIMSLKKAKRLEIS</sequence>
<evidence type="ECO:0000259" key="8">
    <source>
        <dbReference type="PROSITE" id="PS50881"/>
    </source>
</evidence>
<dbReference type="GO" id="GO:0005840">
    <property type="term" value="C:ribosome"/>
    <property type="evidence" value="ECO:0007669"/>
    <property type="project" value="UniProtKB-KW"/>
</dbReference>
<protein>
    <recommendedName>
        <fullName evidence="8">S5 DRBM domain-containing protein</fullName>
    </recommendedName>
</protein>
<evidence type="ECO:0000313" key="10">
    <source>
        <dbReference type="Proteomes" id="UP001165082"/>
    </source>
</evidence>
<gene>
    <name evidence="9" type="ORF">TrRE_jg10770</name>
</gene>
<evidence type="ECO:0000256" key="3">
    <source>
        <dbReference type="ARBA" id="ARBA00022980"/>
    </source>
</evidence>
<evidence type="ECO:0000256" key="2">
    <source>
        <dbReference type="ARBA" id="ARBA00008945"/>
    </source>
</evidence>
<keyword evidence="10" id="KW-1185">Reference proteome</keyword>